<accession>A0ABY5GQ51</accession>
<dbReference type="SMART" id="SM01012">
    <property type="entry name" value="ANTAR"/>
    <property type="match status" value="1"/>
</dbReference>
<dbReference type="InterPro" id="IPR005561">
    <property type="entry name" value="ANTAR"/>
</dbReference>
<dbReference type="Pfam" id="PF08376">
    <property type="entry name" value="NIT"/>
    <property type="match status" value="1"/>
</dbReference>
<dbReference type="InterPro" id="IPR011006">
    <property type="entry name" value="CheY-like_superfamily"/>
</dbReference>
<sequence>MKDLTVSPESFFLAAKQSEINTITELKSMLGWVNLICEFIHQLQRERGLSNRLLVGGGEKTRQQRIEQLRQTDQARDAMNTGLAVVQQAAGESTVSAKLLNLIASALLALEGLEALRADVEKARLQPVDATACYSRLIENLLLIVFEVADHATDPDVTQGLSTLFHLIQAKELAGQERAWTVVGFARGGFSARLRDRLDRVNQQQLEIFCGFQQTAGSELIAALDRIEHSDLIADFKQMRALRDKLCEGQQVNPDLADTWYEKATLYLDQLHGLEIQATEQILTLCDNRVDLAKRNRSVAQDQIAQLTSFEVDSEEAVGSGLLNAANPSHPIQALILEQRKQIQALTTDLQQAKEALEARKLVERAKAILKENLNLDDEEAYRTLQKSAMDQNQPIQQVALKIIDAFKKTTRR</sequence>
<feature type="coiled-coil region" evidence="1">
    <location>
        <begin position="336"/>
        <end position="373"/>
    </location>
</feature>
<gene>
    <name evidence="3" type="ORF">KDX31_11035</name>
</gene>
<feature type="domain" description="ANTAR" evidence="2">
    <location>
        <begin position="343"/>
        <end position="404"/>
    </location>
</feature>
<dbReference type="SUPFAM" id="SSF52172">
    <property type="entry name" value="CheY-like"/>
    <property type="match status" value="1"/>
</dbReference>
<dbReference type="Pfam" id="PF03861">
    <property type="entry name" value="ANTAR"/>
    <property type="match status" value="1"/>
</dbReference>
<reference evidence="3" key="1">
    <citation type="submission" date="2021-04" db="EMBL/GenBank/DDBJ databases">
        <title>Oceanospirillales bacteria with DddD are important DMSP degraders in coastal seawater.</title>
        <authorList>
            <person name="Liu J."/>
        </authorList>
    </citation>
    <scope>NUCLEOTIDE SEQUENCE</scope>
    <source>
        <strain evidence="3">GY6</strain>
    </source>
</reference>
<keyword evidence="1" id="KW-0175">Coiled coil</keyword>
<organism evidence="3 4">
    <name type="scientific">Amphritea atlantica</name>
    <dbReference type="NCBI Taxonomy" id="355243"/>
    <lineage>
        <taxon>Bacteria</taxon>
        <taxon>Pseudomonadati</taxon>
        <taxon>Pseudomonadota</taxon>
        <taxon>Gammaproteobacteria</taxon>
        <taxon>Oceanospirillales</taxon>
        <taxon>Oceanospirillaceae</taxon>
        <taxon>Amphritea</taxon>
    </lineage>
</organism>
<protein>
    <submittedName>
        <fullName evidence="3">Nitrate- and nitrite sensing domain-containing protein</fullName>
    </submittedName>
</protein>
<proteinExistence type="predicted"/>
<evidence type="ECO:0000259" key="2">
    <source>
        <dbReference type="PROSITE" id="PS50921"/>
    </source>
</evidence>
<evidence type="ECO:0000313" key="4">
    <source>
        <dbReference type="Proteomes" id="UP001059950"/>
    </source>
</evidence>
<dbReference type="Gene3D" id="1.10.10.10">
    <property type="entry name" value="Winged helix-like DNA-binding domain superfamily/Winged helix DNA-binding domain"/>
    <property type="match status" value="1"/>
</dbReference>
<evidence type="ECO:0000256" key="1">
    <source>
        <dbReference type="SAM" id="Coils"/>
    </source>
</evidence>
<dbReference type="InterPro" id="IPR013587">
    <property type="entry name" value="Nitrate/nitrite_sensing"/>
</dbReference>
<name>A0ABY5GQ51_9GAMM</name>
<evidence type="ECO:0000313" key="3">
    <source>
        <dbReference type="EMBL" id="UTW01899.1"/>
    </source>
</evidence>
<dbReference type="PROSITE" id="PS50921">
    <property type="entry name" value="ANTAR"/>
    <property type="match status" value="1"/>
</dbReference>
<dbReference type="Proteomes" id="UP001059950">
    <property type="component" value="Chromosome"/>
</dbReference>
<dbReference type="EMBL" id="CP073344">
    <property type="protein sequence ID" value="UTW01899.1"/>
    <property type="molecule type" value="Genomic_DNA"/>
</dbReference>
<dbReference type="InterPro" id="IPR036388">
    <property type="entry name" value="WH-like_DNA-bd_sf"/>
</dbReference>
<keyword evidence="4" id="KW-1185">Reference proteome</keyword>